<feature type="domain" description="HNH nuclease" evidence="2">
    <location>
        <begin position="354"/>
        <end position="406"/>
    </location>
</feature>
<protein>
    <recommendedName>
        <fullName evidence="2">HNH nuclease domain-containing protein</fullName>
    </recommendedName>
</protein>
<dbReference type="AlphaFoldDB" id="A0A7W4URE9"/>
<dbReference type="EMBL" id="JACHWJ010000004">
    <property type="protein sequence ID" value="MBB2958632.1"/>
    <property type="molecule type" value="Genomic_DNA"/>
</dbReference>
<dbReference type="InterPro" id="IPR003615">
    <property type="entry name" value="HNH_nuc"/>
</dbReference>
<feature type="region of interest" description="Disordered" evidence="1">
    <location>
        <begin position="453"/>
        <end position="491"/>
    </location>
</feature>
<proteinExistence type="predicted"/>
<evidence type="ECO:0000313" key="3">
    <source>
        <dbReference type="EMBL" id="MBB2958632.1"/>
    </source>
</evidence>
<gene>
    <name evidence="3" type="ORF">FHX72_002778</name>
</gene>
<keyword evidence="4" id="KW-1185">Reference proteome</keyword>
<dbReference type="Proteomes" id="UP000545286">
    <property type="component" value="Unassembled WGS sequence"/>
</dbReference>
<sequence length="491" mass="52949">MYQPAAGFEQRWRFDVSDPASVAAERAAILSETSRIESAKRAIVAEQILLEARAYNFGYLLDLAEGHPGMGMHVRSISAEISFEVQAKHGLVIRQLAGSWNAVREFPAAVDAVADGRISGHHLDAIVSSGLLICHEVEAEQAALRARYVELALEQVSGQILTDAALKRITARIAEELTQIPLAERRRKTRMKGFVSVTDTGDGHGVLHVGGSLLLLTAVRDRVRKQATLVMRARTKAEKAAAASSKAPQAEPDERTLGEVSADLICDQLLTSDPTSTTAASGVQATVNLVIPTTTLLADEREPGHPPGLLDGLSPVPIDEAKRIAAKAPMFTRVLTHPITGTVLAVDTYKPTAAMRRFLAARDVHCRFPGCRLPARGCQIDHTQEWQHGGKTCASNLEHLCVFHHVMRHAAPWSVDQLEGGVLDWKTPSGKALTDRPERQGVRFVPTDELATLSGAESTPTNTISTTAETTSACPPEAHTGRDPGNHPPPF</sequence>
<name>A0A7W4URE9_9MICO</name>
<comment type="caution">
    <text evidence="3">The sequence shown here is derived from an EMBL/GenBank/DDBJ whole genome shotgun (WGS) entry which is preliminary data.</text>
</comment>
<feature type="compositionally biased region" description="Low complexity" evidence="1">
    <location>
        <begin position="456"/>
        <end position="473"/>
    </location>
</feature>
<accession>A0A7W4URE9</accession>
<organism evidence="3 4">
    <name type="scientific">Pseudoclavibacter helvolus</name>
    <dbReference type="NCBI Taxonomy" id="255205"/>
    <lineage>
        <taxon>Bacteria</taxon>
        <taxon>Bacillati</taxon>
        <taxon>Actinomycetota</taxon>
        <taxon>Actinomycetes</taxon>
        <taxon>Micrococcales</taxon>
        <taxon>Microbacteriaceae</taxon>
        <taxon>Pseudoclavibacter</taxon>
    </lineage>
</organism>
<reference evidence="3 4" key="1">
    <citation type="submission" date="2020-08" db="EMBL/GenBank/DDBJ databases">
        <title>Sequencing the genomes of 1000 actinobacteria strains.</title>
        <authorList>
            <person name="Klenk H.-P."/>
        </authorList>
    </citation>
    <scope>NUCLEOTIDE SEQUENCE [LARGE SCALE GENOMIC DNA]</scope>
    <source>
        <strain evidence="3 4">DSM 20419</strain>
    </source>
</reference>
<dbReference type="CDD" id="cd00085">
    <property type="entry name" value="HNHc"/>
    <property type="match status" value="1"/>
</dbReference>
<dbReference type="RefSeq" id="WP_183625801.1">
    <property type="nucleotide sequence ID" value="NZ_JACHWJ010000004.1"/>
</dbReference>
<dbReference type="SMART" id="SM00507">
    <property type="entry name" value="HNHc"/>
    <property type="match status" value="1"/>
</dbReference>
<evidence type="ECO:0000259" key="2">
    <source>
        <dbReference type="SMART" id="SM00507"/>
    </source>
</evidence>
<evidence type="ECO:0000313" key="4">
    <source>
        <dbReference type="Proteomes" id="UP000545286"/>
    </source>
</evidence>
<evidence type="ECO:0000256" key="1">
    <source>
        <dbReference type="SAM" id="MobiDB-lite"/>
    </source>
</evidence>